<dbReference type="InterPro" id="IPR038731">
    <property type="entry name" value="RgtA/B/C-like"/>
</dbReference>
<evidence type="ECO:0000256" key="4">
    <source>
        <dbReference type="ARBA" id="ARBA00022679"/>
    </source>
</evidence>
<evidence type="ECO:0000313" key="10">
    <source>
        <dbReference type="EMBL" id="PIE31259.1"/>
    </source>
</evidence>
<evidence type="ECO:0000313" key="11">
    <source>
        <dbReference type="Proteomes" id="UP000230821"/>
    </source>
</evidence>
<keyword evidence="4" id="KW-0808">Transferase</keyword>
<evidence type="ECO:0000259" key="9">
    <source>
        <dbReference type="Pfam" id="PF13231"/>
    </source>
</evidence>
<dbReference type="InterPro" id="IPR050297">
    <property type="entry name" value="LipidA_mod_glycosyltrf_83"/>
</dbReference>
<evidence type="ECO:0000256" key="2">
    <source>
        <dbReference type="ARBA" id="ARBA00022475"/>
    </source>
</evidence>
<evidence type="ECO:0000256" key="6">
    <source>
        <dbReference type="ARBA" id="ARBA00022989"/>
    </source>
</evidence>
<protein>
    <recommendedName>
        <fullName evidence="9">Glycosyltransferase RgtA/B/C/D-like domain-containing protein</fullName>
    </recommendedName>
</protein>
<dbReference type="PANTHER" id="PTHR33908">
    <property type="entry name" value="MANNOSYLTRANSFERASE YKCB-RELATED"/>
    <property type="match status" value="1"/>
</dbReference>
<keyword evidence="5 8" id="KW-0812">Transmembrane</keyword>
<keyword evidence="6 8" id="KW-1133">Transmembrane helix</keyword>
<evidence type="ECO:0000256" key="5">
    <source>
        <dbReference type="ARBA" id="ARBA00022692"/>
    </source>
</evidence>
<feature type="domain" description="Glycosyltransferase RgtA/B/C/D-like" evidence="9">
    <location>
        <begin position="235"/>
        <end position="376"/>
    </location>
</feature>
<feature type="transmembrane region" description="Helical" evidence="8">
    <location>
        <begin position="288"/>
        <end position="304"/>
    </location>
</feature>
<feature type="transmembrane region" description="Helical" evidence="8">
    <location>
        <begin position="360"/>
        <end position="376"/>
    </location>
</feature>
<feature type="transmembrane region" description="Helical" evidence="8">
    <location>
        <begin position="157"/>
        <end position="176"/>
    </location>
</feature>
<keyword evidence="7 8" id="KW-0472">Membrane</keyword>
<accession>A0A2G6K904</accession>
<comment type="subcellular location">
    <subcellularLocation>
        <location evidence="1">Cell membrane</location>
        <topology evidence="1">Multi-pass membrane protein</topology>
    </subcellularLocation>
</comment>
<feature type="transmembrane region" description="Helical" evidence="8">
    <location>
        <begin position="94"/>
        <end position="113"/>
    </location>
</feature>
<proteinExistence type="predicted"/>
<feature type="transmembrane region" description="Helical" evidence="8">
    <location>
        <begin position="531"/>
        <end position="549"/>
    </location>
</feature>
<feature type="transmembrane region" description="Helical" evidence="8">
    <location>
        <begin position="221"/>
        <end position="242"/>
    </location>
</feature>
<feature type="transmembrane region" description="Helical" evidence="8">
    <location>
        <begin position="453"/>
        <end position="470"/>
    </location>
</feature>
<dbReference type="AlphaFoldDB" id="A0A2G6K904"/>
<evidence type="ECO:0000256" key="3">
    <source>
        <dbReference type="ARBA" id="ARBA00022676"/>
    </source>
</evidence>
<evidence type="ECO:0000256" key="8">
    <source>
        <dbReference type="SAM" id="Phobius"/>
    </source>
</evidence>
<feature type="transmembrane region" description="Helical" evidence="8">
    <location>
        <begin position="262"/>
        <end position="281"/>
    </location>
</feature>
<name>A0A2G6K904_9BACT</name>
<keyword evidence="3" id="KW-0328">Glycosyltransferase</keyword>
<feature type="transmembrane region" description="Helical" evidence="8">
    <location>
        <begin position="24"/>
        <end position="45"/>
    </location>
</feature>
<keyword evidence="2" id="KW-1003">Cell membrane</keyword>
<comment type="caution">
    <text evidence="10">The sequence shown here is derived from an EMBL/GenBank/DDBJ whole genome shotgun (WGS) entry which is preliminary data.</text>
</comment>
<gene>
    <name evidence="10" type="ORF">CSA56_18870</name>
</gene>
<evidence type="ECO:0000256" key="7">
    <source>
        <dbReference type="ARBA" id="ARBA00023136"/>
    </source>
</evidence>
<feature type="transmembrane region" description="Helical" evidence="8">
    <location>
        <begin position="310"/>
        <end position="339"/>
    </location>
</feature>
<dbReference type="GO" id="GO:0009103">
    <property type="term" value="P:lipopolysaccharide biosynthetic process"/>
    <property type="evidence" value="ECO:0007669"/>
    <property type="project" value="UniProtKB-ARBA"/>
</dbReference>
<reference evidence="10 11" key="1">
    <citation type="submission" date="2017-10" db="EMBL/GenBank/DDBJ databases">
        <title>Novel microbial diversity and functional potential in the marine mammal oral microbiome.</title>
        <authorList>
            <person name="Dudek N.K."/>
            <person name="Sun C.L."/>
            <person name="Burstein D."/>
            <person name="Kantor R.S."/>
            <person name="Aliaga Goltsman D.S."/>
            <person name="Bik E.M."/>
            <person name="Thomas B.C."/>
            <person name="Banfield J.F."/>
            <person name="Relman D.A."/>
        </authorList>
    </citation>
    <scope>NUCLEOTIDE SEQUENCE [LARGE SCALE GENOMIC DNA]</scope>
    <source>
        <strain evidence="10">DOLJORAL78_47_16</strain>
    </source>
</reference>
<dbReference type="Pfam" id="PF13231">
    <property type="entry name" value="PMT_2"/>
    <property type="match status" value="1"/>
</dbReference>
<evidence type="ECO:0000256" key="1">
    <source>
        <dbReference type="ARBA" id="ARBA00004651"/>
    </source>
</evidence>
<organism evidence="10 11">
    <name type="scientific">candidate division KSB3 bacterium</name>
    <dbReference type="NCBI Taxonomy" id="2044937"/>
    <lineage>
        <taxon>Bacteria</taxon>
        <taxon>candidate division KSB3</taxon>
    </lineage>
</organism>
<feature type="transmembrane region" description="Helical" evidence="8">
    <location>
        <begin position="119"/>
        <end position="136"/>
    </location>
</feature>
<dbReference type="GO" id="GO:0016763">
    <property type="term" value="F:pentosyltransferase activity"/>
    <property type="evidence" value="ECO:0007669"/>
    <property type="project" value="TreeGrafter"/>
</dbReference>
<dbReference type="Proteomes" id="UP000230821">
    <property type="component" value="Unassembled WGS sequence"/>
</dbReference>
<sequence>MGFVLALMINTFTHFMHDTVKKHYIFWLKSVMFLIWGLVVVRTFFQSFPLVNLLEVFQNGSLLFFLLLVVTALGKRVLRVLNIHFSCTAEEWSFSFGLGSGGIVALIFGLAALHTLHEVVVVGVILLVSCLVYSDIRGLCLEGFRVFSSVANRTFSLIELMFVFLIGIAGVSTFLAAATPPFFYDALVYHLAVPQQYLLAHGFHEMPHHHFSNFPMNAGMLFTVGMSFSGGMLAKLLSWIFAPMTALAVYGFAKTRWGRQTAVLAAAILFLVPGILTLSILTSVDLGVMFYSFLSLSALITWFETRQNSWFFLAGILCGFALGTKYTAFVITFVTLELVVFLREAWGKRYSSLFIGLKKMLLLGLLALCCVSPWLMKNEVYTGNPIYPFFNSWFSTHASPFDNYDQVSLSRNPLFVFFRTIVGNEPFNGRYWRELLSSYVRSPWTVTMSNTRAAGKTGIVFLLCFPFIFFVKKLDNAGRYCLGIAAVMFFLWLVFFSGNALRYVFQMFPPLSLATASMLDTVPRARISKHCLFVGVGLLLSYHLCMMFQEFQVLQPYSYLFRNQPEERFLVEHGVNYYPVVDELNQKLPEGSRILYVGELRGYYCEKEFLLATNAAVSDDEKLLRRFIVESQDVLEVLQKLRQQGITHLLVNFSEIHRLAEIEGDRESYFDFQTAKDTHIFHTLFSRHFQLLFSQHQVNVYEVLYDELHP</sequence>
<dbReference type="EMBL" id="PDSK01000159">
    <property type="protein sequence ID" value="PIE31259.1"/>
    <property type="molecule type" value="Genomic_DNA"/>
</dbReference>
<feature type="transmembrane region" description="Helical" evidence="8">
    <location>
        <begin position="477"/>
        <end position="495"/>
    </location>
</feature>
<dbReference type="GO" id="GO:0005886">
    <property type="term" value="C:plasma membrane"/>
    <property type="evidence" value="ECO:0007669"/>
    <property type="project" value="UniProtKB-SubCell"/>
</dbReference>
<dbReference type="PANTHER" id="PTHR33908:SF11">
    <property type="entry name" value="MEMBRANE PROTEIN"/>
    <property type="match status" value="1"/>
</dbReference>
<feature type="transmembrane region" description="Helical" evidence="8">
    <location>
        <begin position="57"/>
        <end position="74"/>
    </location>
</feature>